<dbReference type="Proteomes" id="UP001143674">
    <property type="component" value="Unassembled WGS sequence"/>
</dbReference>
<reference evidence="1" key="1">
    <citation type="submission" date="2021-09" db="EMBL/GenBank/DDBJ databases">
        <title>Genomic analysis of Ralstonia spp.</title>
        <authorList>
            <person name="Aburjaile F."/>
            <person name="Ariute J.C."/>
            <person name="Pais A.K.L."/>
            <person name="Albuquerque G.M.R."/>
            <person name="Silva A.M.F."/>
            <person name="Brenig B."/>
            <person name="Azevedo V."/>
            <person name="Matiuzzi M."/>
            <person name="Ramos R."/>
            <person name="Goes-Neto A."/>
            <person name="Soares S."/>
            <person name="Iseppon A.M.B."/>
            <person name="Souza E."/>
            <person name="Gama M."/>
        </authorList>
    </citation>
    <scope>NUCLEOTIDE SEQUENCE</scope>
    <source>
        <strain evidence="1">B4</strain>
    </source>
</reference>
<protein>
    <submittedName>
        <fullName evidence="1">Uncharacterized protein</fullName>
    </submittedName>
</protein>
<evidence type="ECO:0000313" key="1">
    <source>
        <dbReference type="EMBL" id="MDB0525051.1"/>
    </source>
</evidence>
<evidence type="ECO:0000313" key="2">
    <source>
        <dbReference type="Proteomes" id="UP001143674"/>
    </source>
</evidence>
<dbReference type="AlphaFoldDB" id="A0AAE3NRA5"/>
<sequence>MPVAQALALILTASNTDMTTEPKRWLTNSLRSRLIPEFERRGFNVVPLTGDDARSGEIRAAFPFGRLRRPGPNGLEMVEIQLDKHGRAAFRLNIGVAPSGGIAHAVGQVAQEDIWVHYLSRYYEVYRWPLARRWFSVWRWPGSSATQADYDALVKRVVDLIPEVEEVLTSGGRGPHIRLIGA</sequence>
<dbReference type="EMBL" id="JAIVEX010000031">
    <property type="protein sequence ID" value="MDB0525051.1"/>
    <property type="molecule type" value="Genomic_DNA"/>
</dbReference>
<name>A0AAE3NRA5_RALSL</name>
<accession>A0AAE3NRA5</accession>
<proteinExistence type="predicted"/>
<comment type="caution">
    <text evidence="1">The sequence shown here is derived from an EMBL/GenBank/DDBJ whole genome shotgun (WGS) entry which is preliminary data.</text>
</comment>
<gene>
    <name evidence="1" type="ORF">LBW55_25920</name>
</gene>
<organism evidence="1 2">
    <name type="scientific">Ralstonia solanacearum</name>
    <name type="common">Pseudomonas solanacearum</name>
    <dbReference type="NCBI Taxonomy" id="305"/>
    <lineage>
        <taxon>Bacteria</taxon>
        <taxon>Pseudomonadati</taxon>
        <taxon>Pseudomonadota</taxon>
        <taxon>Betaproteobacteria</taxon>
        <taxon>Burkholderiales</taxon>
        <taxon>Burkholderiaceae</taxon>
        <taxon>Ralstonia</taxon>
        <taxon>Ralstonia solanacearum species complex</taxon>
    </lineage>
</organism>
<dbReference type="RefSeq" id="WP_247589197.1">
    <property type="nucleotide sequence ID" value="NZ_JAIVEX010000031.1"/>
</dbReference>